<evidence type="ECO:0000313" key="2">
    <source>
        <dbReference type="EMBL" id="NEW43146.1"/>
    </source>
</evidence>
<feature type="region of interest" description="Disordered" evidence="1">
    <location>
        <begin position="62"/>
        <end position="130"/>
    </location>
</feature>
<proteinExistence type="predicted"/>
<sequence length="130" mass="14052">MTGDIALWTRRTAVVVVFGSGSRRTLEVVVDGELRPFAAQMRYEQDEFGPFIGFRNPGSAELALPFGGRDSEPERGDPDVHDSRTHRDRAYAPTAATAPQVEVRDQTDADEEDTQKGQGNDGGTAMAVAG</sequence>
<evidence type="ECO:0000313" key="3">
    <source>
        <dbReference type="Proteomes" id="UP000468928"/>
    </source>
</evidence>
<name>A0A6P1CYF4_9NOCA</name>
<organism evidence="2 3">
    <name type="scientific">Nocardia cyriacigeorgica</name>
    <dbReference type="NCBI Taxonomy" id="135487"/>
    <lineage>
        <taxon>Bacteria</taxon>
        <taxon>Bacillati</taxon>
        <taxon>Actinomycetota</taxon>
        <taxon>Actinomycetes</taxon>
        <taxon>Mycobacteriales</taxon>
        <taxon>Nocardiaceae</taxon>
        <taxon>Nocardia</taxon>
    </lineage>
</organism>
<gene>
    <name evidence="2" type="ORF">GV789_01525</name>
</gene>
<dbReference type="EMBL" id="JAAGUZ010000003">
    <property type="protein sequence ID" value="NEW43146.1"/>
    <property type="molecule type" value="Genomic_DNA"/>
</dbReference>
<dbReference type="Proteomes" id="UP000468928">
    <property type="component" value="Unassembled WGS sequence"/>
</dbReference>
<comment type="caution">
    <text evidence="2">The sequence shown here is derived from an EMBL/GenBank/DDBJ whole genome shotgun (WGS) entry which is preliminary data.</text>
</comment>
<feature type="compositionally biased region" description="Basic and acidic residues" evidence="1">
    <location>
        <begin position="69"/>
        <end position="90"/>
    </location>
</feature>
<dbReference type="AlphaFoldDB" id="A0A6P1CYF4"/>
<reference evidence="2 3" key="1">
    <citation type="submission" date="2020-01" db="EMBL/GenBank/DDBJ databases">
        <title>Genetics and antimicrobial susceptibilities of Nocardia species isolated from the soil; a comparison with species isolated from humans.</title>
        <authorList>
            <person name="Carrasco G."/>
            <person name="Monzon S."/>
            <person name="Sansegundo M."/>
            <person name="Garcia E."/>
            <person name="Garrido N."/>
            <person name="Medina M.J."/>
            <person name="Villalon P."/>
            <person name="Ramirez-Arocha A.C."/>
            <person name="Jimenez P."/>
            <person name="Cuesta I."/>
            <person name="Valdezate S."/>
        </authorList>
    </citation>
    <scope>NUCLEOTIDE SEQUENCE [LARGE SCALE GENOMIC DNA]</scope>
    <source>
        <strain evidence="2 3">CNM20110639</strain>
    </source>
</reference>
<evidence type="ECO:0000256" key="1">
    <source>
        <dbReference type="SAM" id="MobiDB-lite"/>
    </source>
</evidence>
<protein>
    <submittedName>
        <fullName evidence="2">Uncharacterized protein</fullName>
    </submittedName>
</protein>
<accession>A0A6P1CYF4</accession>